<dbReference type="PANTHER" id="PTHR46142:SF3">
    <property type="entry name" value="F18B13.24 PROTEIN"/>
    <property type="match status" value="1"/>
</dbReference>
<accession>A0A6A0A9I2</accession>
<gene>
    <name evidence="1" type="ORF">HaLaN_27881</name>
</gene>
<keyword evidence="2" id="KW-1185">Reference proteome</keyword>
<evidence type="ECO:0000313" key="1">
    <source>
        <dbReference type="EMBL" id="GFH29248.1"/>
    </source>
</evidence>
<dbReference type="Gene3D" id="3.10.180.10">
    <property type="entry name" value="2,3-Dihydroxybiphenyl 1,2-Dioxygenase, domain 1"/>
    <property type="match status" value="1"/>
</dbReference>
<dbReference type="InterPro" id="IPR029068">
    <property type="entry name" value="Glyas_Bleomycin-R_OHBP_Dase"/>
</dbReference>
<sequence length="100" mass="11118">MIQRPQSFKFEGAWLFGYGIGLHLIGGQPPHANRDVIDPKADHISFACDCGLEDVEALLVERKVKYVKAHVQEGGILVTQLFMHDPDGNMVELCNCDLLP</sequence>
<feature type="non-terminal residue" evidence="1">
    <location>
        <position position="100"/>
    </location>
</feature>
<reference evidence="1 2" key="1">
    <citation type="submission" date="2020-02" db="EMBL/GenBank/DDBJ databases">
        <title>Draft genome sequence of Haematococcus lacustris strain NIES-144.</title>
        <authorList>
            <person name="Morimoto D."/>
            <person name="Nakagawa S."/>
            <person name="Yoshida T."/>
            <person name="Sawayama S."/>
        </authorList>
    </citation>
    <scope>NUCLEOTIDE SEQUENCE [LARGE SCALE GENOMIC DNA]</scope>
    <source>
        <strain evidence="1 2">NIES-144</strain>
    </source>
</reference>
<dbReference type="PANTHER" id="PTHR46142">
    <property type="match status" value="1"/>
</dbReference>
<dbReference type="Proteomes" id="UP000485058">
    <property type="component" value="Unassembled WGS sequence"/>
</dbReference>
<evidence type="ECO:0000313" key="2">
    <source>
        <dbReference type="Proteomes" id="UP000485058"/>
    </source>
</evidence>
<dbReference type="AlphaFoldDB" id="A0A6A0A9I2"/>
<comment type="caution">
    <text evidence="1">The sequence shown here is derived from an EMBL/GenBank/DDBJ whole genome shotgun (WGS) entry which is preliminary data.</text>
</comment>
<dbReference type="EMBL" id="BLLF01004258">
    <property type="protein sequence ID" value="GFH29248.1"/>
    <property type="molecule type" value="Genomic_DNA"/>
</dbReference>
<dbReference type="SUPFAM" id="SSF54593">
    <property type="entry name" value="Glyoxalase/Bleomycin resistance protein/Dihydroxybiphenyl dioxygenase"/>
    <property type="match status" value="1"/>
</dbReference>
<organism evidence="1 2">
    <name type="scientific">Haematococcus lacustris</name>
    <name type="common">Green alga</name>
    <name type="synonym">Haematococcus pluvialis</name>
    <dbReference type="NCBI Taxonomy" id="44745"/>
    <lineage>
        <taxon>Eukaryota</taxon>
        <taxon>Viridiplantae</taxon>
        <taxon>Chlorophyta</taxon>
        <taxon>core chlorophytes</taxon>
        <taxon>Chlorophyceae</taxon>
        <taxon>CS clade</taxon>
        <taxon>Chlamydomonadales</taxon>
        <taxon>Haematococcaceae</taxon>
        <taxon>Haematococcus</taxon>
    </lineage>
</organism>
<name>A0A6A0A9I2_HAELA</name>
<proteinExistence type="predicted"/>
<protein>
    <submittedName>
        <fullName evidence="1">VOC domain-containing protein</fullName>
    </submittedName>
</protein>